<dbReference type="PANTHER" id="PTHR31652:SF0">
    <property type="entry name" value="LIMR FAMILY PROTEIN DDB_G0283707-RELATED"/>
    <property type="match status" value="1"/>
</dbReference>
<comment type="caution">
    <text evidence="6">The sequence shown here is derived from an EMBL/GenBank/DDBJ whole genome shotgun (WGS) entry which is preliminary data.</text>
</comment>
<gene>
    <name evidence="6" type="ORF">TM35_000421780</name>
</gene>
<protein>
    <submittedName>
        <fullName evidence="6">LMBR1-like conserved region-containing protein</fullName>
    </submittedName>
</protein>
<proteinExistence type="predicted"/>
<feature type="transmembrane region" description="Helical" evidence="5">
    <location>
        <begin position="201"/>
        <end position="223"/>
    </location>
</feature>
<evidence type="ECO:0000256" key="2">
    <source>
        <dbReference type="ARBA" id="ARBA00022692"/>
    </source>
</evidence>
<feature type="transmembrane region" description="Helical" evidence="5">
    <location>
        <begin position="20"/>
        <end position="43"/>
    </location>
</feature>
<feature type="transmembrane region" description="Helical" evidence="5">
    <location>
        <begin position="292"/>
        <end position="319"/>
    </location>
</feature>
<sequence length="370" mass="42640">MVYYESMEPEHRTFWQQVKWSVIVTTIIVVVFVILFFLCWGTSGYASIAYAEYQVLGNPASSFSTVTEFSVTSRNATLRFRVSLFTYFVALTCVIGWILFFLFGGVGLAAMPIDYIMFFYNRPKPITAAEYALRRAEIAQESQRLMENGKKIEEEEHIGHLGRRHREKVLAFKQQVRELESYHSKVETSYREKGGEVIKGYLYLFLGIVFASMSFMWLLQMIIHNMAHAHPFLNNMFRGLDKAFMFFGVLAYGCFSFYLLWCVVKGCIKIGGNLVLFQIYPMEPNGTFMNAFLFNAMLIMITSMSVVQFCTVSFAEYAANTNISAMFTVYVANMQGIKYVVMYLQYPLLVIACLSIAWLLICPRRRVNDD</sequence>
<dbReference type="RefSeq" id="XP_028878786.1">
    <property type="nucleotide sequence ID" value="XM_029029989.1"/>
</dbReference>
<evidence type="ECO:0000313" key="6">
    <source>
        <dbReference type="EMBL" id="ORC84720.1"/>
    </source>
</evidence>
<evidence type="ECO:0000256" key="4">
    <source>
        <dbReference type="ARBA" id="ARBA00023136"/>
    </source>
</evidence>
<reference evidence="6 7" key="1">
    <citation type="submission" date="2017-03" db="EMBL/GenBank/DDBJ databases">
        <title>An alternative strategy for trypanosome survival in the mammalian bloodstream revealed through genome and transcriptome analysis of the ubiquitous bovine parasite Trypanosoma (Megatrypanum) theileri.</title>
        <authorList>
            <person name="Kelly S."/>
            <person name="Ivens A."/>
            <person name="Mott A."/>
            <person name="O'Neill E."/>
            <person name="Emms D."/>
            <person name="Macleod O."/>
            <person name="Voorheis P."/>
            <person name="Matthews J."/>
            <person name="Matthews K."/>
            <person name="Carrington M."/>
        </authorList>
    </citation>
    <scope>NUCLEOTIDE SEQUENCE [LARGE SCALE GENOMIC DNA]</scope>
    <source>
        <strain evidence="6">Edinburgh</strain>
    </source>
</reference>
<feature type="transmembrane region" description="Helical" evidence="5">
    <location>
        <begin position="339"/>
        <end position="361"/>
    </location>
</feature>
<dbReference type="InterPro" id="IPR006876">
    <property type="entry name" value="LMBR1-like_membr_prot"/>
</dbReference>
<evidence type="ECO:0000256" key="5">
    <source>
        <dbReference type="SAM" id="Phobius"/>
    </source>
</evidence>
<dbReference type="VEuPathDB" id="TriTrypDB:TM35_000421780"/>
<dbReference type="OrthoDB" id="73273at2759"/>
<dbReference type="EMBL" id="NBCO01000042">
    <property type="protein sequence ID" value="ORC84720.1"/>
    <property type="molecule type" value="Genomic_DNA"/>
</dbReference>
<keyword evidence="7" id="KW-1185">Reference proteome</keyword>
<organism evidence="6 7">
    <name type="scientific">Trypanosoma theileri</name>
    <dbReference type="NCBI Taxonomy" id="67003"/>
    <lineage>
        <taxon>Eukaryota</taxon>
        <taxon>Discoba</taxon>
        <taxon>Euglenozoa</taxon>
        <taxon>Kinetoplastea</taxon>
        <taxon>Metakinetoplastina</taxon>
        <taxon>Trypanosomatida</taxon>
        <taxon>Trypanosomatidae</taxon>
        <taxon>Trypanosoma</taxon>
    </lineage>
</organism>
<dbReference type="STRING" id="67003.A0A1X0NKT2"/>
<evidence type="ECO:0000256" key="1">
    <source>
        <dbReference type="ARBA" id="ARBA00004141"/>
    </source>
</evidence>
<dbReference type="PANTHER" id="PTHR31652">
    <property type="entry name" value="LIMR FAMILY PROTEIN DDB_G0283707-RELATED"/>
    <property type="match status" value="1"/>
</dbReference>
<feature type="transmembrane region" description="Helical" evidence="5">
    <location>
        <begin position="84"/>
        <end position="110"/>
    </location>
</feature>
<dbReference type="AlphaFoldDB" id="A0A1X0NKT2"/>
<accession>A0A1X0NKT2</accession>
<keyword evidence="2 5" id="KW-0812">Transmembrane</keyword>
<keyword evidence="4 5" id="KW-0472">Membrane</keyword>
<keyword evidence="3 5" id="KW-1133">Transmembrane helix</keyword>
<dbReference type="Pfam" id="PF04791">
    <property type="entry name" value="LMBR1"/>
    <property type="match status" value="2"/>
</dbReference>
<evidence type="ECO:0000256" key="3">
    <source>
        <dbReference type="ARBA" id="ARBA00022989"/>
    </source>
</evidence>
<feature type="transmembrane region" description="Helical" evidence="5">
    <location>
        <begin position="243"/>
        <end position="264"/>
    </location>
</feature>
<dbReference type="GeneID" id="39989769"/>
<dbReference type="Proteomes" id="UP000192257">
    <property type="component" value="Unassembled WGS sequence"/>
</dbReference>
<name>A0A1X0NKT2_9TRYP</name>
<comment type="subcellular location">
    <subcellularLocation>
        <location evidence="1">Membrane</location>
        <topology evidence="1">Multi-pass membrane protein</topology>
    </subcellularLocation>
</comment>
<evidence type="ECO:0000313" key="7">
    <source>
        <dbReference type="Proteomes" id="UP000192257"/>
    </source>
</evidence>
<dbReference type="GO" id="GO:0016020">
    <property type="term" value="C:membrane"/>
    <property type="evidence" value="ECO:0007669"/>
    <property type="project" value="UniProtKB-SubCell"/>
</dbReference>